<dbReference type="CDD" id="cd00090">
    <property type="entry name" value="HTH_ARSR"/>
    <property type="match status" value="1"/>
</dbReference>
<dbReference type="NCBIfam" id="NF033788">
    <property type="entry name" value="HTH_metalloreg"/>
    <property type="match status" value="1"/>
</dbReference>
<dbReference type="GO" id="GO:0003677">
    <property type="term" value="F:DNA binding"/>
    <property type="evidence" value="ECO:0007669"/>
    <property type="project" value="UniProtKB-KW"/>
</dbReference>
<dbReference type="PANTHER" id="PTHR43132:SF8">
    <property type="entry name" value="HTH-TYPE TRANSCRIPTIONAL REGULATOR KMTR"/>
    <property type="match status" value="1"/>
</dbReference>
<dbReference type="Pfam" id="PF01022">
    <property type="entry name" value="HTH_5"/>
    <property type="match status" value="1"/>
</dbReference>
<dbReference type="CDD" id="cd00158">
    <property type="entry name" value="RHOD"/>
    <property type="match status" value="1"/>
</dbReference>
<accession>A0A8J7JHH9</accession>
<protein>
    <submittedName>
        <fullName evidence="6">ArsR family transcriptional regulator</fullName>
    </submittedName>
</protein>
<evidence type="ECO:0000256" key="3">
    <source>
        <dbReference type="ARBA" id="ARBA00023163"/>
    </source>
</evidence>
<dbReference type="RefSeq" id="WP_199382771.1">
    <property type="nucleotide sequence ID" value="NZ_JAEMHM010000003.1"/>
</dbReference>
<keyword evidence="3" id="KW-0804">Transcription</keyword>
<evidence type="ECO:0000256" key="1">
    <source>
        <dbReference type="ARBA" id="ARBA00023015"/>
    </source>
</evidence>
<dbReference type="PROSITE" id="PS50206">
    <property type="entry name" value="RHODANESE_3"/>
    <property type="match status" value="1"/>
</dbReference>
<keyword evidence="1" id="KW-0805">Transcription regulation</keyword>
<dbReference type="Pfam" id="PF00581">
    <property type="entry name" value="Rhodanese"/>
    <property type="match status" value="1"/>
</dbReference>
<dbReference type="InterPro" id="IPR001845">
    <property type="entry name" value="HTH_ArsR_DNA-bd_dom"/>
</dbReference>
<name>A0A8J7JHH9_9BACT</name>
<keyword evidence="7" id="KW-1185">Reference proteome</keyword>
<dbReference type="InterPro" id="IPR001763">
    <property type="entry name" value="Rhodanese-like_dom"/>
</dbReference>
<evidence type="ECO:0000259" key="5">
    <source>
        <dbReference type="PROSITE" id="PS50987"/>
    </source>
</evidence>
<dbReference type="SUPFAM" id="SSF52821">
    <property type="entry name" value="Rhodanese/Cell cycle control phosphatase"/>
    <property type="match status" value="1"/>
</dbReference>
<dbReference type="Gene3D" id="1.10.10.10">
    <property type="entry name" value="Winged helix-like DNA-binding domain superfamily/Winged helix DNA-binding domain"/>
    <property type="match status" value="1"/>
</dbReference>
<dbReference type="Gene3D" id="3.40.250.10">
    <property type="entry name" value="Rhodanese-like domain"/>
    <property type="match status" value="1"/>
</dbReference>
<keyword evidence="2" id="KW-0238">DNA-binding</keyword>
<sequence>MDLENIPPLLYQQFARVGQALASQQRVRILNLLCQRDRTVDDLAEELGQSSANTSAHLKILREAHLIDIRREGRNAFCSLGSGPAIRLWMALRDFALEEDPVARELMRAYERDVVSVGQILGEDALEMVRNGDAILVDLRPPREFEAGHLPMAQSIPVEELATHLKELPKDKTVFIYRRSPFCVGTVKAAKILKEAGFDTRRLRDGVAEWRAAGRALEQESEAVGTKKGKAA</sequence>
<dbReference type="EMBL" id="JAEMHM010000003">
    <property type="protein sequence ID" value="MBJ6723930.1"/>
    <property type="molecule type" value="Genomic_DNA"/>
</dbReference>
<organism evidence="6 7">
    <name type="scientific">Geomesophilobacter sediminis</name>
    <dbReference type="NCBI Taxonomy" id="2798584"/>
    <lineage>
        <taxon>Bacteria</taxon>
        <taxon>Pseudomonadati</taxon>
        <taxon>Thermodesulfobacteriota</taxon>
        <taxon>Desulfuromonadia</taxon>
        <taxon>Geobacterales</taxon>
        <taxon>Geobacteraceae</taxon>
        <taxon>Geomesophilobacter</taxon>
    </lineage>
</organism>
<dbReference type="Proteomes" id="UP000636888">
    <property type="component" value="Unassembled WGS sequence"/>
</dbReference>
<feature type="domain" description="Rhodanese" evidence="4">
    <location>
        <begin position="130"/>
        <end position="219"/>
    </location>
</feature>
<reference evidence="6" key="1">
    <citation type="submission" date="2020-12" db="EMBL/GenBank/DDBJ databases">
        <title>Geomonas sp. Red875, isolated from river sediment.</title>
        <authorList>
            <person name="Xu Z."/>
            <person name="Zhang Z."/>
            <person name="Masuda Y."/>
            <person name="Itoh H."/>
            <person name="Senoo K."/>
        </authorList>
    </citation>
    <scope>NUCLEOTIDE SEQUENCE</scope>
    <source>
        <strain evidence="6">Red875</strain>
    </source>
</reference>
<dbReference type="InterPro" id="IPR051011">
    <property type="entry name" value="Metal_resp_trans_reg"/>
</dbReference>
<dbReference type="InterPro" id="IPR011991">
    <property type="entry name" value="ArsR-like_HTH"/>
</dbReference>
<feature type="domain" description="HTH arsR-type" evidence="5">
    <location>
        <begin position="6"/>
        <end position="100"/>
    </location>
</feature>
<dbReference type="PANTHER" id="PTHR43132">
    <property type="entry name" value="ARSENICAL RESISTANCE OPERON REPRESSOR ARSR-RELATED"/>
    <property type="match status" value="1"/>
</dbReference>
<dbReference type="InterPro" id="IPR036390">
    <property type="entry name" value="WH_DNA-bd_sf"/>
</dbReference>
<dbReference type="InterPro" id="IPR036388">
    <property type="entry name" value="WH-like_DNA-bd_sf"/>
</dbReference>
<dbReference type="PRINTS" id="PR00778">
    <property type="entry name" value="HTHARSR"/>
</dbReference>
<dbReference type="InterPro" id="IPR036873">
    <property type="entry name" value="Rhodanese-like_dom_sf"/>
</dbReference>
<evidence type="ECO:0000259" key="4">
    <source>
        <dbReference type="PROSITE" id="PS50206"/>
    </source>
</evidence>
<comment type="caution">
    <text evidence="6">The sequence shown here is derived from an EMBL/GenBank/DDBJ whole genome shotgun (WGS) entry which is preliminary data.</text>
</comment>
<dbReference type="SMART" id="SM00450">
    <property type="entry name" value="RHOD"/>
    <property type="match status" value="1"/>
</dbReference>
<evidence type="ECO:0000313" key="7">
    <source>
        <dbReference type="Proteomes" id="UP000636888"/>
    </source>
</evidence>
<dbReference type="SMART" id="SM00418">
    <property type="entry name" value="HTH_ARSR"/>
    <property type="match status" value="1"/>
</dbReference>
<dbReference type="PROSITE" id="PS50987">
    <property type="entry name" value="HTH_ARSR_2"/>
    <property type="match status" value="1"/>
</dbReference>
<evidence type="ECO:0000256" key="2">
    <source>
        <dbReference type="ARBA" id="ARBA00023125"/>
    </source>
</evidence>
<dbReference type="SUPFAM" id="SSF46785">
    <property type="entry name" value="Winged helix' DNA-binding domain"/>
    <property type="match status" value="1"/>
</dbReference>
<dbReference type="GO" id="GO:0003700">
    <property type="term" value="F:DNA-binding transcription factor activity"/>
    <property type="evidence" value="ECO:0007669"/>
    <property type="project" value="InterPro"/>
</dbReference>
<evidence type="ECO:0000313" key="6">
    <source>
        <dbReference type="EMBL" id="MBJ6723930.1"/>
    </source>
</evidence>
<proteinExistence type="predicted"/>
<gene>
    <name evidence="6" type="ORF">JFN93_04335</name>
</gene>
<dbReference type="AlphaFoldDB" id="A0A8J7JHH9"/>